<evidence type="ECO:0000313" key="2">
    <source>
        <dbReference type="EMBL" id="QHT87915.1"/>
    </source>
</evidence>
<evidence type="ECO:0000256" key="1">
    <source>
        <dbReference type="SAM" id="MobiDB-lite"/>
    </source>
</evidence>
<proteinExistence type="predicted"/>
<organism evidence="2">
    <name type="scientific">viral metagenome</name>
    <dbReference type="NCBI Taxonomy" id="1070528"/>
    <lineage>
        <taxon>unclassified sequences</taxon>
        <taxon>metagenomes</taxon>
        <taxon>organismal metagenomes</taxon>
    </lineage>
</organism>
<dbReference type="AlphaFoldDB" id="A0A6C0I684"/>
<reference evidence="2" key="1">
    <citation type="journal article" date="2020" name="Nature">
        <title>Giant virus diversity and host interactions through global metagenomics.</title>
        <authorList>
            <person name="Schulz F."/>
            <person name="Roux S."/>
            <person name="Paez-Espino D."/>
            <person name="Jungbluth S."/>
            <person name="Walsh D.A."/>
            <person name="Denef V.J."/>
            <person name="McMahon K.D."/>
            <person name="Konstantinidis K.T."/>
            <person name="Eloe-Fadrosh E.A."/>
            <person name="Kyrpides N.C."/>
            <person name="Woyke T."/>
        </authorList>
    </citation>
    <scope>NUCLEOTIDE SEQUENCE</scope>
    <source>
        <strain evidence="2">GVMAG-M-3300023184-191</strain>
    </source>
</reference>
<dbReference type="EMBL" id="MN740103">
    <property type="protein sequence ID" value="QHT87915.1"/>
    <property type="molecule type" value="Genomic_DNA"/>
</dbReference>
<accession>A0A6C0I684</accession>
<name>A0A6C0I684_9ZZZZ</name>
<feature type="compositionally biased region" description="Low complexity" evidence="1">
    <location>
        <begin position="51"/>
        <end position="61"/>
    </location>
</feature>
<sequence>MSSQAFKTDIHGIPASYALCQVPGEPGGTYAVVKVLDVPDDYDHDSIPIPTTTTTTTTTTTKSDTPLHLCDRSKLITQHRNGDQNAPHRTIDPALYDTHEIDWYGAGILPPPLYMCFIIARKCYLCGDMQASGDDINGECTENFKEGYRFCTACEPYFRQALYKTLAPIWRFRLEYERNRDIRSPIWVHRTRRDESGKSDRTNSGRPFRYTQWFVSSWIPRKSINHNNNNNNHDNNNNNNNNEEDMICVEEWNAPEPMSKLVSVMDVFFANRGSMCDLKYDPNVDDPLNQVRHMTLDEKRAIMRRESPPFMKLKI</sequence>
<feature type="region of interest" description="Disordered" evidence="1">
    <location>
        <begin position="46"/>
        <end position="65"/>
    </location>
</feature>
<protein>
    <submittedName>
        <fullName evidence="2">Uncharacterized protein</fullName>
    </submittedName>
</protein>